<dbReference type="Gene3D" id="3.40.50.2300">
    <property type="match status" value="2"/>
</dbReference>
<dbReference type="OrthoDB" id="569491at2"/>
<reference evidence="5 6" key="1">
    <citation type="submission" date="2019-05" db="EMBL/GenBank/DDBJ databases">
        <title>Complete genome sequencing of Anaerostipes rhamnosivorans.</title>
        <authorList>
            <person name="Bui T.P.N."/>
            <person name="de Vos W.M."/>
        </authorList>
    </citation>
    <scope>NUCLEOTIDE SEQUENCE [LARGE SCALE GENOMIC DNA]</scope>
    <source>
        <strain evidence="5 6">1y2</strain>
    </source>
</reference>
<dbReference type="GO" id="GO:0000976">
    <property type="term" value="F:transcription cis-regulatory region binding"/>
    <property type="evidence" value="ECO:0007669"/>
    <property type="project" value="TreeGrafter"/>
</dbReference>
<keyword evidence="1" id="KW-0805">Transcription regulation</keyword>
<dbReference type="InterPro" id="IPR000843">
    <property type="entry name" value="HTH_LacI"/>
</dbReference>
<dbReference type="CDD" id="cd06307">
    <property type="entry name" value="PBP1_sugar_binding"/>
    <property type="match status" value="1"/>
</dbReference>
<organism evidence="5 6">
    <name type="scientific">Anaerostipes rhamnosivorans</name>
    <dbReference type="NCBI Taxonomy" id="1229621"/>
    <lineage>
        <taxon>Bacteria</taxon>
        <taxon>Bacillati</taxon>
        <taxon>Bacillota</taxon>
        <taxon>Clostridia</taxon>
        <taxon>Lachnospirales</taxon>
        <taxon>Lachnospiraceae</taxon>
        <taxon>Anaerostipes</taxon>
    </lineage>
</organism>
<sequence>MIEGAGMKITIKQIAEMAGVHRSTVDKVLHNREGVSEEVRQRVQRIIDEYEYKPNPIGQALKMQKKTIRIGIILLKVDAEEIVREGIRRELTSYQSFDIQLDYHSVMYPDINGQLKLIHQMIEKKVDGIILSPINSEEIVHAINYCMSMKIPVVTVNSDIKGSQRFCFIGQDGSRAGKVAGRLMGEFLNGKGSVAVFTSDGDARQSFFFDKREGGFRGLLEKEYPKIHMLKSIRTDEDPAIIVQETKKLLDKEKKLDGIFITCGGVKEVGKVLRQEKREDIKVICYEDYPEVLDLVKEKVVDVTIATELKKQGGQALDVMMDYLIYEKKPPRKHLYTDMKIILKECIE</sequence>
<dbReference type="InterPro" id="IPR028082">
    <property type="entry name" value="Peripla_BP_I"/>
</dbReference>
<evidence type="ECO:0000313" key="5">
    <source>
        <dbReference type="EMBL" id="QCP34546.1"/>
    </source>
</evidence>
<dbReference type="SMART" id="SM00354">
    <property type="entry name" value="HTH_LACI"/>
    <property type="match status" value="1"/>
</dbReference>
<dbReference type="Pfam" id="PF13407">
    <property type="entry name" value="Peripla_BP_4"/>
    <property type="match status" value="1"/>
</dbReference>
<dbReference type="Gene3D" id="1.10.260.40">
    <property type="entry name" value="lambda repressor-like DNA-binding domains"/>
    <property type="match status" value="1"/>
</dbReference>
<dbReference type="EMBL" id="CP040058">
    <property type="protein sequence ID" value="QCP34546.1"/>
    <property type="molecule type" value="Genomic_DNA"/>
</dbReference>
<dbReference type="CDD" id="cd01392">
    <property type="entry name" value="HTH_LacI"/>
    <property type="match status" value="1"/>
</dbReference>
<dbReference type="KEGG" id="arf:AR1Y2_1092"/>
<dbReference type="AlphaFoldDB" id="A0A4P8IAU0"/>
<dbReference type="SUPFAM" id="SSF53822">
    <property type="entry name" value="Periplasmic binding protein-like I"/>
    <property type="match status" value="1"/>
</dbReference>
<name>A0A4P8IAU0_9FIRM</name>
<feature type="domain" description="HTH lacI-type" evidence="4">
    <location>
        <begin position="9"/>
        <end position="63"/>
    </location>
</feature>
<keyword evidence="2" id="KW-0238">DNA-binding</keyword>
<dbReference type="InterPro" id="IPR025997">
    <property type="entry name" value="SBP_2_dom"/>
</dbReference>
<evidence type="ECO:0000313" key="6">
    <source>
        <dbReference type="Proteomes" id="UP000298653"/>
    </source>
</evidence>
<gene>
    <name evidence="5" type="ORF">AR1Y2_1092</name>
</gene>
<proteinExistence type="predicted"/>
<dbReference type="Proteomes" id="UP000298653">
    <property type="component" value="Chromosome"/>
</dbReference>
<dbReference type="Pfam" id="PF00356">
    <property type="entry name" value="LacI"/>
    <property type="match status" value="1"/>
</dbReference>
<accession>A0A4P8IAU0</accession>
<dbReference type="PANTHER" id="PTHR30146">
    <property type="entry name" value="LACI-RELATED TRANSCRIPTIONAL REPRESSOR"/>
    <property type="match status" value="1"/>
</dbReference>
<evidence type="ECO:0000256" key="3">
    <source>
        <dbReference type="ARBA" id="ARBA00023163"/>
    </source>
</evidence>
<dbReference type="PROSITE" id="PS50932">
    <property type="entry name" value="HTH_LACI_2"/>
    <property type="match status" value="1"/>
</dbReference>
<keyword evidence="3" id="KW-0804">Transcription</keyword>
<dbReference type="InterPro" id="IPR010982">
    <property type="entry name" value="Lambda_DNA-bd_dom_sf"/>
</dbReference>
<evidence type="ECO:0000259" key="4">
    <source>
        <dbReference type="PROSITE" id="PS50932"/>
    </source>
</evidence>
<dbReference type="GO" id="GO:0003700">
    <property type="term" value="F:DNA-binding transcription factor activity"/>
    <property type="evidence" value="ECO:0007669"/>
    <property type="project" value="TreeGrafter"/>
</dbReference>
<dbReference type="PANTHER" id="PTHR30146:SF144">
    <property type="entry name" value="LACI-FAMILY TRANSCRIPTION REGULATOR"/>
    <property type="match status" value="1"/>
</dbReference>
<dbReference type="SUPFAM" id="SSF47413">
    <property type="entry name" value="lambda repressor-like DNA-binding domains"/>
    <property type="match status" value="1"/>
</dbReference>
<keyword evidence="6" id="KW-1185">Reference proteome</keyword>
<protein>
    <submittedName>
        <fullName evidence="5">Transcriptional regulator LacI family</fullName>
    </submittedName>
</protein>
<evidence type="ECO:0000256" key="1">
    <source>
        <dbReference type="ARBA" id="ARBA00023015"/>
    </source>
</evidence>
<evidence type="ECO:0000256" key="2">
    <source>
        <dbReference type="ARBA" id="ARBA00023125"/>
    </source>
</evidence>